<feature type="domain" description="RsmI HTH" evidence="8">
    <location>
        <begin position="261"/>
        <end position="304"/>
    </location>
</feature>
<dbReference type="PANTHER" id="PTHR46111:SF1">
    <property type="entry name" value="RIBOSOMAL RNA SMALL SUBUNIT METHYLTRANSFERASE I"/>
    <property type="match status" value="1"/>
</dbReference>
<dbReference type="GO" id="GO:0005737">
    <property type="term" value="C:cytoplasm"/>
    <property type="evidence" value="ECO:0007669"/>
    <property type="project" value="UniProtKB-SubCell"/>
</dbReference>
<dbReference type="PIRSF" id="PIRSF005917">
    <property type="entry name" value="MTase_YraL"/>
    <property type="match status" value="1"/>
</dbReference>
<dbReference type="SUPFAM" id="SSF53790">
    <property type="entry name" value="Tetrapyrrole methylase"/>
    <property type="match status" value="1"/>
</dbReference>
<name>A0A2N9VTE9_9HYPH</name>
<evidence type="ECO:0000256" key="1">
    <source>
        <dbReference type="ARBA" id="ARBA00022490"/>
    </source>
</evidence>
<dbReference type="PROSITE" id="PS01296">
    <property type="entry name" value="RSMI"/>
    <property type="match status" value="1"/>
</dbReference>
<keyword evidence="1 6" id="KW-0963">Cytoplasm</keyword>
<dbReference type="EC" id="2.1.1.198" evidence="6"/>
<dbReference type="InterPro" id="IPR008189">
    <property type="entry name" value="rRNA_ssu_MeTfrase_I"/>
</dbReference>
<keyword evidence="10" id="KW-1185">Reference proteome</keyword>
<dbReference type="Proteomes" id="UP000232163">
    <property type="component" value="Unassembled WGS sequence"/>
</dbReference>
<evidence type="ECO:0000259" key="7">
    <source>
        <dbReference type="Pfam" id="PF00590"/>
    </source>
</evidence>
<evidence type="ECO:0000256" key="5">
    <source>
        <dbReference type="ARBA" id="ARBA00022691"/>
    </source>
</evidence>
<comment type="catalytic activity">
    <reaction evidence="6">
        <text>cytidine(1402) in 16S rRNA + S-adenosyl-L-methionine = 2'-O-methylcytidine(1402) in 16S rRNA + S-adenosyl-L-homocysteine + H(+)</text>
        <dbReference type="Rhea" id="RHEA:42924"/>
        <dbReference type="Rhea" id="RHEA-COMP:10285"/>
        <dbReference type="Rhea" id="RHEA-COMP:10286"/>
        <dbReference type="ChEBI" id="CHEBI:15378"/>
        <dbReference type="ChEBI" id="CHEBI:57856"/>
        <dbReference type="ChEBI" id="CHEBI:59789"/>
        <dbReference type="ChEBI" id="CHEBI:74495"/>
        <dbReference type="ChEBI" id="CHEBI:82748"/>
        <dbReference type="EC" id="2.1.1.198"/>
    </reaction>
</comment>
<comment type="caution">
    <text evidence="9">The sequence shown here is derived from an EMBL/GenBank/DDBJ whole genome shotgun (WGS) entry which is preliminary data.</text>
</comment>
<dbReference type="EMBL" id="MZMT01000049">
    <property type="protein sequence ID" value="PIO42767.1"/>
    <property type="molecule type" value="Genomic_DNA"/>
</dbReference>
<keyword evidence="4 6" id="KW-0808">Transferase</keyword>
<reference evidence="9 10" key="1">
    <citation type="journal article" date="2017" name="Int J Environ Stud">
        <title>Does the Miocene-Pliocene relict legume Oxytropis triphylla form nitrogen-fixing nodules with a combination of bacterial strains?</title>
        <authorList>
            <person name="Safronova V."/>
            <person name="Belimov A."/>
            <person name="Sazanova A."/>
            <person name="Kuznetsova I."/>
            <person name="Popova J."/>
            <person name="Andronov E."/>
            <person name="Verkhozina A."/>
            <person name="Tikhonovich I."/>
        </authorList>
    </citation>
    <scope>NUCLEOTIDE SEQUENCE [LARGE SCALE GENOMIC DNA]</scope>
    <source>
        <strain evidence="9 10">Tri-38</strain>
    </source>
</reference>
<dbReference type="HAMAP" id="MF_01877">
    <property type="entry name" value="16SrRNA_methyltr_I"/>
    <property type="match status" value="1"/>
</dbReference>
<dbReference type="Pfam" id="PF23016">
    <property type="entry name" value="RsmI_C"/>
    <property type="match status" value="1"/>
</dbReference>
<evidence type="ECO:0000256" key="6">
    <source>
        <dbReference type="HAMAP-Rule" id="MF_01877"/>
    </source>
</evidence>
<sequence>MSEGEAPKSTDKERGYQIGSASYRARPLEPALYIVATPIGNLGDMTIRGIETLAAADIIACEDTRVSRVLLDRYGISRRPYAYHEHNADMAGPKLIEALLAGKSVALVSDAGTPLVSDPGGRLVPEARAAGIRVVPIPGASSVLAALTASGLFKDSFYFAGFLSSKRGQRRAKLEQLKSLDAALVFFESPNRAATTLADMVEVFGPQRQASLCRELTKTYETVVTLSLKDLAAEFDGEDRIRGEVVLVIGPPQEDENVPRSDDDIDALLRALVLEMSPAKAAGEASRMTGRAKGELYQRLLALK</sequence>
<keyword evidence="2 6" id="KW-0698">rRNA processing</keyword>
<protein>
    <recommendedName>
        <fullName evidence="6">Ribosomal RNA small subunit methyltransferase I</fullName>
        <ecNumber evidence="6">2.1.1.198</ecNumber>
    </recommendedName>
    <alternativeName>
        <fullName evidence="6">16S rRNA 2'-O-ribose C1402 methyltransferase</fullName>
    </alternativeName>
    <alternativeName>
        <fullName evidence="6">rRNA (cytidine-2'-O-)-methyltransferase RsmI</fullName>
    </alternativeName>
</protein>
<dbReference type="CDD" id="cd11648">
    <property type="entry name" value="RsmI"/>
    <property type="match status" value="1"/>
</dbReference>
<dbReference type="FunFam" id="3.30.950.10:FF:000002">
    <property type="entry name" value="Ribosomal RNA small subunit methyltransferase I"/>
    <property type="match status" value="1"/>
</dbReference>
<dbReference type="InterPro" id="IPR014776">
    <property type="entry name" value="4pyrrole_Mease_sub2"/>
</dbReference>
<comment type="similarity">
    <text evidence="6">Belongs to the methyltransferase superfamily. RsmI family.</text>
</comment>
<dbReference type="Gene3D" id="3.30.950.10">
    <property type="entry name" value="Methyltransferase, Cobalt-precorrin-4 Transmethylase, Domain 2"/>
    <property type="match status" value="1"/>
</dbReference>
<dbReference type="InterPro" id="IPR014777">
    <property type="entry name" value="4pyrrole_Mease_sub1"/>
</dbReference>
<evidence type="ECO:0000259" key="8">
    <source>
        <dbReference type="Pfam" id="PF23016"/>
    </source>
</evidence>
<dbReference type="Pfam" id="PF00590">
    <property type="entry name" value="TP_methylase"/>
    <property type="match status" value="1"/>
</dbReference>
<comment type="function">
    <text evidence="6">Catalyzes the 2'-O-methylation of the ribose of cytidine 1402 (C1402) in 16S rRNA.</text>
</comment>
<dbReference type="KEGG" id="pht:BLM14_17950"/>
<evidence type="ECO:0000313" key="10">
    <source>
        <dbReference type="Proteomes" id="UP000232163"/>
    </source>
</evidence>
<feature type="domain" description="Tetrapyrrole methylase" evidence="7">
    <location>
        <begin position="32"/>
        <end position="232"/>
    </location>
</feature>
<dbReference type="RefSeq" id="WP_418314189.1">
    <property type="nucleotide sequence ID" value="NZ_CP017940.1"/>
</dbReference>
<accession>A0A2N9VTE9</accession>
<dbReference type="InterPro" id="IPR000878">
    <property type="entry name" value="4pyrrol_Mease"/>
</dbReference>
<dbReference type="InterPro" id="IPR018063">
    <property type="entry name" value="SAM_MeTrfase_RsmI_CS"/>
</dbReference>
<gene>
    <name evidence="6" type="primary">rsmI</name>
    <name evidence="9" type="ORF">B5P45_20135</name>
</gene>
<dbReference type="InterPro" id="IPR035996">
    <property type="entry name" value="4pyrrol_Methylase_sf"/>
</dbReference>
<dbReference type="GO" id="GO:0070677">
    <property type="term" value="F:rRNA (cytosine-2'-O-)-methyltransferase activity"/>
    <property type="evidence" value="ECO:0007669"/>
    <property type="project" value="UniProtKB-UniRule"/>
</dbReference>
<evidence type="ECO:0000256" key="2">
    <source>
        <dbReference type="ARBA" id="ARBA00022552"/>
    </source>
</evidence>
<dbReference type="FunFam" id="3.40.1010.10:FF:000007">
    <property type="entry name" value="Ribosomal RNA small subunit methyltransferase I"/>
    <property type="match status" value="1"/>
</dbReference>
<dbReference type="AlphaFoldDB" id="A0A2N9VTE9"/>
<evidence type="ECO:0000256" key="3">
    <source>
        <dbReference type="ARBA" id="ARBA00022603"/>
    </source>
</evidence>
<evidence type="ECO:0000256" key="4">
    <source>
        <dbReference type="ARBA" id="ARBA00022679"/>
    </source>
</evidence>
<keyword evidence="3 6" id="KW-0489">Methyltransferase</keyword>
<proteinExistence type="inferred from homology"/>
<evidence type="ECO:0000313" key="9">
    <source>
        <dbReference type="EMBL" id="PIO42767.1"/>
    </source>
</evidence>
<dbReference type="PANTHER" id="PTHR46111">
    <property type="entry name" value="RIBOSOMAL RNA SMALL SUBUNIT METHYLTRANSFERASE I"/>
    <property type="match status" value="1"/>
</dbReference>
<dbReference type="NCBIfam" id="TIGR00096">
    <property type="entry name" value="16S rRNA (cytidine(1402)-2'-O)-methyltransferase"/>
    <property type="match status" value="1"/>
</dbReference>
<comment type="subcellular location">
    <subcellularLocation>
        <location evidence="6">Cytoplasm</location>
    </subcellularLocation>
</comment>
<dbReference type="Gene3D" id="3.40.1010.10">
    <property type="entry name" value="Cobalt-precorrin-4 Transmethylase, Domain 1"/>
    <property type="match status" value="1"/>
</dbReference>
<keyword evidence="5 6" id="KW-0949">S-adenosyl-L-methionine</keyword>
<organism evidence="9 10">
    <name type="scientific">Phyllobacterium zundukense</name>
    <dbReference type="NCBI Taxonomy" id="1867719"/>
    <lineage>
        <taxon>Bacteria</taxon>
        <taxon>Pseudomonadati</taxon>
        <taxon>Pseudomonadota</taxon>
        <taxon>Alphaproteobacteria</taxon>
        <taxon>Hyphomicrobiales</taxon>
        <taxon>Phyllobacteriaceae</taxon>
        <taxon>Phyllobacterium</taxon>
    </lineage>
</organism>
<dbReference type="InterPro" id="IPR053910">
    <property type="entry name" value="RsmI_HTH"/>
</dbReference>